<evidence type="ECO:0000259" key="2">
    <source>
        <dbReference type="Pfam" id="PF02136"/>
    </source>
</evidence>
<feature type="compositionally biased region" description="Polar residues" evidence="1">
    <location>
        <begin position="1"/>
        <end position="17"/>
    </location>
</feature>
<dbReference type="Pfam" id="PF02136">
    <property type="entry name" value="NTF2"/>
    <property type="match status" value="1"/>
</dbReference>
<dbReference type="InterPro" id="IPR032710">
    <property type="entry name" value="NTF2-like_dom_sf"/>
</dbReference>
<evidence type="ECO:0000313" key="3">
    <source>
        <dbReference type="EMBL" id="MBO0351612.1"/>
    </source>
</evidence>
<keyword evidence="4" id="KW-1185">Reference proteome</keyword>
<sequence>MTNSETITGINYNSNLDDSMPEGGRQQEFPETIQQYFDNLNQGEFEAASELFAEAGELRPPFEEAVVGPEAIAEYLEAEAKGMKLYPRPEFQEWVEGENRHLEIPGKVETAFFKVNVAWFFVLNPGTEILSVRVKLLASLKELVNLRR</sequence>
<accession>A0ABS3FZ41</accession>
<feature type="region of interest" description="Disordered" evidence="1">
    <location>
        <begin position="1"/>
        <end position="25"/>
    </location>
</feature>
<name>A0ABS3FZ41_9CYAN</name>
<evidence type="ECO:0000256" key="1">
    <source>
        <dbReference type="SAM" id="MobiDB-lite"/>
    </source>
</evidence>
<dbReference type="Gene3D" id="3.10.450.50">
    <property type="match status" value="1"/>
</dbReference>
<organism evidence="3 4">
    <name type="scientific">Phormidium pseudopriestleyi FRX01</name>
    <dbReference type="NCBI Taxonomy" id="1759528"/>
    <lineage>
        <taxon>Bacteria</taxon>
        <taxon>Bacillati</taxon>
        <taxon>Cyanobacteriota</taxon>
        <taxon>Cyanophyceae</taxon>
        <taxon>Oscillatoriophycideae</taxon>
        <taxon>Oscillatoriales</taxon>
        <taxon>Oscillatoriaceae</taxon>
        <taxon>Phormidium</taxon>
    </lineage>
</organism>
<dbReference type="SUPFAM" id="SSF54427">
    <property type="entry name" value="NTF2-like"/>
    <property type="match status" value="1"/>
</dbReference>
<evidence type="ECO:0000313" key="4">
    <source>
        <dbReference type="Proteomes" id="UP000664844"/>
    </source>
</evidence>
<gene>
    <name evidence="3" type="ORF">J0895_21510</name>
</gene>
<protein>
    <submittedName>
        <fullName evidence="3">Nuclear transport factor 2 family protein</fullName>
    </submittedName>
</protein>
<dbReference type="Proteomes" id="UP000664844">
    <property type="component" value="Unassembled WGS sequence"/>
</dbReference>
<reference evidence="3 4" key="1">
    <citation type="submission" date="2021-03" db="EMBL/GenBank/DDBJ databases">
        <title>Metabolic Capacity of the Antarctic Cyanobacterium Phormidium pseudopriestleyi that Sustains Oxygenic Photosynthesis in the Presence of Hydrogen Sulfide.</title>
        <authorList>
            <person name="Lumian J.E."/>
            <person name="Jungblut A.D."/>
            <person name="Dillon M.L."/>
            <person name="Hawes I."/>
            <person name="Doran P.T."/>
            <person name="Mackey T.J."/>
            <person name="Dick G.J."/>
            <person name="Grettenberger C.L."/>
            <person name="Sumner D.Y."/>
        </authorList>
    </citation>
    <scope>NUCLEOTIDE SEQUENCE [LARGE SCALE GENOMIC DNA]</scope>
    <source>
        <strain evidence="3 4">FRX01</strain>
    </source>
</reference>
<feature type="domain" description="Nuclear transport factor 2" evidence="2">
    <location>
        <begin position="31"/>
        <end position="125"/>
    </location>
</feature>
<proteinExistence type="predicted"/>
<dbReference type="EMBL" id="JAFLQW010000568">
    <property type="protein sequence ID" value="MBO0351612.1"/>
    <property type="molecule type" value="Genomic_DNA"/>
</dbReference>
<dbReference type="InterPro" id="IPR002075">
    <property type="entry name" value="NTF2_dom"/>
</dbReference>
<comment type="caution">
    <text evidence="3">The sequence shown here is derived from an EMBL/GenBank/DDBJ whole genome shotgun (WGS) entry which is preliminary data.</text>
</comment>
<dbReference type="RefSeq" id="WP_207090046.1">
    <property type="nucleotide sequence ID" value="NZ_JAFLQW010000568.1"/>
</dbReference>